<reference evidence="1 2" key="1">
    <citation type="journal article" date="2022" name="Plant J.">
        <title>Chromosome-level genome of Camellia lanceoleosa provides a valuable resource for understanding genome evolution and self-incompatibility.</title>
        <authorList>
            <person name="Gong W."/>
            <person name="Xiao S."/>
            <person name="Wang L."/>
            <person name="Liao Z."/>
            <person name="Chang Y."/>
            <person name="Mo W."/>
            <person name="Hu G."/>
            <person name="Li W."/>
            <person name="Zhao G."/>
            <person name="Zhu H."/>
            <person name="Hu X."/>
            <person name="Ji K."/>
            <person name="Xiang X."/>
            <person name="Song Q."/>
            <person name="Yuan D."/>
            <person name="Jin S."/>
            <person name="Zhang L."/>
        </authorList>
    </citation>
    <scope>NUCLEOTIDE SEQUENCE [LARGE SCALE GENOMIC DNA]</scope>
    <source>
        <strain evidence="1">SQ_2022a</strain>
    </source>
</reference>
<keyword evidence="2" id="KW-1185">Reference proteome</keyword>
<proteinExistence type="predicted"/>
<sequence length="147" mass="16177">MSKIEVAYQEAVALRRQEELIREEEALVVKTELKTKRGAAEKEKKSKKKQKAIPFHSSSSSLFSLLTSKTIHREREREMAYLGISSIHIFLVAMAMALFCLSAGVVAQDVAIPPLPAMDTGAGFALPVYGTLICSSLLLSLISLFLH</sequence>
<name>A0ACC0FQG4_9ERIC</name>
<dbReference type="EMBL" id="CM045770">
    <property type="protein sequence ID" value="KAI7990939.1"/>
    <property type="molecule type" value="Genomic_DNA"/>
</dbReference>
<gene>
    <name evidence="1" type="ORF">LOK49_LG12G02927</name>
</gene>
<comment type="caution">
    <text evidence="1">The sequence shown here is derived from an EMBL/GenBank/DDBJ whole genome shotgun (WGS) entry which is preliminary data.</text>
</comment>
<organism evidence="1 2">
    <name type="scientific">Camellia lanceoleosa</name>
    <dbReference type="NCBI Taxonomy" id="1840588"/>
    <lineage>
        <taxon>Eukaryota</taxon>
        <taxon>Viridiplantae</taxon>
        <taxon>Streptophyta</taxon>
        <taxon>Embryophyta</taxon>
        <taxon>Tracheophyta</taxon>
        <taxon>Spermatophyta</taxon>
        <taxon>Magnoliopsida</taxon>
        <taxon>eudicotyledons</taxon>
        <taxon>Gunneridae</taxon>
        <taxon>Pentapetalae</taxon>
        <taxon>asterids</taxon>
        <taxon>Ericales</taxon>
        <taxon>Theaceae</taxon>
        <taxon>Camellia</taxon>
    </lineage>
</organism>
<accession>A0ACC0FQG4</accession>
<evidence type="ECO:0000313" key="2">
    <source>
        <dbReference type="Proteomes" id="UP001060215"/>
    </source>
</evidence>
<evidence type="ECO:0000313" key="1">
    <source>
        <dbReference type="EMBL" id="KAI7990939.1"/>
    </source>
</evidence>
<protein>
    <submittedName>
        <fullName evidence="1">Uncharacterized protein</fullName>
    </submittedName>
</protein>
<dbReference type="Proteomes" id="UP001060215">
    <property type="component" value="Chromosome 13"/>
</dbReference>